<sequence length="29" mass="3438">RLAAKNLGRQFIGVEKDEKYYIISKERVL</sequence>
<dbReference type="InterPro" id="IPR029063">
    <property type="entry name" value="SAM-dependent_MTases_sf"/>
</dbReference>
<comment type="caution">
    <text evidence="1">The sequence shown here is derived from an EMBL/GenBank/DDBJ whole genome shotgun (WGS) entry which is preliminary data.</text>
</comment>
<dbReference type="AlphaFoldDB" id="A0A5J4QVW9"/>
<name>A0A5J4QVW9_9ZZZZ</name>
<proteinExistence type="predicted"/>
<dbReference type="SUPFAM" id="SSF53335">
    <property type="entry name" value="S-adenosyl-L-methionine-dependent methyltransferases"/>
    <property type="match status" value="1"/>
</dbReference>
<dbReference type="EMBL" id="SNRY01002252">
    <property type="protein sequence ID" value="KAA6325976.1"/>
    <property type="molecule type" value="Genomic_DNA"/>
</dbReference>
<evidence type="ECO:0000313" key="1">
    <source>
        <dbReference type="EMBL" id="KAA6325976.1"/>
    </source>
</evidence>
<protein>
    <submittedName>
        <fullName evidence="1">Uncharacterized protein</fullName>
    </submittedName>
</protein>
<feature type="non-terminal residue" evidence="1">
    <location>
        <position position="1"/>
    </location>
</feature>
<organism evidence="1">
    <name type="scientific">termite gut metagenome</name>
    <dbReference type="NCBI Taxonomy" id="433724"/>
    <lineage>
        <taxon>unclassified sequences</taxon>
        <taxon>metagenomes</taxon>
        <taxon>organismal metagenomes</taxon>
    </lineage>
</organism>
<dbReference type="Gene3D" id="3.40.50.150">
    <property type="entry name" value="Vaccinia Virus protein VP39"/>
    <property type="match status" value="1"/>
</dbReference>
<gene>
    <name evidence="1" type="ORF">EZS27_024862</name>
</gene>
<reference evidence="1" key="1">
    <citation type="submission" date="2019-03" db="EMBL/GenBank/DDBJ databases">
        <title>Single cell metagenomics reveals metabolic interactions within the superorganism composed of flagellate Streblomastix strix and complex community of Bacteroidetes bacteria on its surface.</title>
        <authorList>
            <person name="Treitli S.C."/>
            <person name="Kolisko M."/>
            <person name="Husnik F."/>
            <person name="Keeling P."/>
            <person name="Hampl V."/>
        </authorList>
    </citation>
    <scope>NUCLEOTIDE SEQUENCE</scope>
    <source>
        <strain evidence="1">STM</strain>
    </source>
</reference>
<accession>A0A5J4QVW9</accession>